<feature type="domain" description="S1 motif" evidence="1">
    <location>
        <begin position="108"/>
        <end position="202"/>
    </location>
</feature>
<reference evidence="2" key="1">
    <citation type="submission" date="2020-03" db="EMBL/GenBank/DDBJ databases">
        <title>Draft sequencing of Paenibacilllus sp. S3N08.</title>
        <authorList>
            <person name="Kim D.-U."/>
        </authorList>
    </citation>
    <scope>NUCLEOTIDE SEQUENCE</scope>
    <source>
        <strain evidence="2">S3N08</strain>
    </source>
</reference>
<protein>
    <submittedName>
        <fullName evidence="2">S1 RNA-binding domain-containing protein</fullName>
    </submittedName>
</protein>
<dbReference type="InterPro" id="IPR003029">
    <property type="entry name" value="S1_domain"/>
</dbReference>
<dbReference type="InterPro" id="IPR012340">
    <property type="entry name" value="NA-bd_OB-fold"/>
</dbReference>
<dbReference type="Gene3D" id="2.40.50.140">
    <property type="entry name" value="Nucleic acid-binding proteins"/>
    <property type="match status" value="1"/>
</dbReference>
<dbReference type="EMBL" id="JAAOIW010000011">
    <property type="protein sequence ID" value="NHN33359.1"/>
    <property type="molecule type" value="Genomic_DNA"/>
</dbReference>
<dbReference type="SUPFAM" id="SSF50249">
    <property type="entry name" value="Nucleic acid-binding proteins"/>
    <property type="match status" value="1"/>
</dbReference>
<proteinExistence type="predicted"/>
<dbReference type="SMART" id="SM00316">
    <property type="entry name" value="S1"/>
    <property type="match status" value="1"/>
</dbReference>
<sequence>MNNVAVLELLQESMRRKYVQYGLVENIRPVKLGRDSSEELILINFNGVIVYCRKNEFINRDLVSYSGFLQTTVPFIVKQITPDGNVIVSRIEAVPLVSRAFIRNHSVGDMVSGYVTGVTENNLVFIDVEGVPCLIPPQEWDSVRTTNLREFLKVGTELDLKIISIDERIDDRKEDETGDAAAAETISKTVVEFGYRVRLSRRAVLNEEMLKIWDNIDDFYTRGDSTVAKITGFGAGQNSYFLELPKGIVILGNLQSNLRRQYGGSLPQGLKVHIEIVSMDKQARRGKARIFKVDPTLQSSLRKPYAFSPYST</sequence>
<gene>
    <name evidence="2" type="ORF">G9U52_26460</name>
</gene>
<evidence type="ECO:0000259" key="1">
    <source>
        <dbReference type="PROSITE" id="PS50126"/>
    </source>
</evidence>
<dbReference type="Proteomes" id="UP001165962">
    <property type="component" value="Unassembled WGS sequence"/>
</dbReference>
<keyword evidence="3" id="KW-1185">Reference proteome</keyword>
<evidence type="ECO:0000313" key="2">
    <source>
        <dbReference type="EMBL" id="NHN33359.1"/>
    </source>
</evidence>
<organism evidence="2 3">
    <name type="scientific">Paenibacillus agricola</name>
    <dbReference type="NCBI Taxonomy" id="2716264"/>
    <lineage>
        <taxon>Bacteria</taxon>
        <taxon>Bacillati</taxon>
        <taxon>Bacillota</taxon>
        <taxon>Bacilli</taxon>
        <taxon>Bacillales</taxon>
        <taxon>Paenibacillaceae</taxon>
        <taxon>Paenibacillus</taxon>
    </lineage>
</organism>
<dbReference type="PROSITE" id="PS50126">
    <property type="entry name" value="S1"/>
    <property type="match status" value="1"/>
</dbReference>
<comment type="caution">
    <text evidence="2">The sequence shown here is derived from an EMBL/GenBank/DDBJ whole genome shotgun (WGS) entry which is preliminary data.</text>
</comment>
<dbReference type="RefSeq" id="WP_166153655.1">
    <property type="nucleotide sequence ID" value="NZ_JAAOIW010000011.1"/>
</dbReference>
<accession>A0ABX0JAE6</accession>
<evidence type="ECO:0000313" key="3">
    <source>
        <dbReference type="Proteomes" id="UP001165962"/>
    </source>
</evidence>
<name>A0ABX0JAE6_9BACL</name>